<keyword evidence="2" id="KW-0548">Nucleotidyltransferase</keyword>
<keyword evidence="2" id="KW-0695">RNA-directed DNA polymerase</keyword>
<dbReference type="InterPro" id="IPR041577">
    <property type="entry name" value="RT_RNaseH_2"/>
</dbReference>
<protein>
    <submittedName>
        <fullName evidence="2">Putative reverse transcriptase domain-containing protein</fullName>
    </submittedName>
</protein>
<reference evidence="2" key="1">
    <citation type="journal article" date="2019" name="Sci. Rep.">
        <title>Draft genome of Tanacetum cinerariifolium, the natural source of mosquito coil.</title>
        <authorList>
            <person name="Yamashiro T."/>
            <person name="Shiraishi A."/>
            <person name="Satake H."/>
            <person name="Nakayama K."/>
        </authorList>
    </citation>
    <scope>NUCLEOTIDE SEQUENCE</scope>
</reference>
<dbReference type="InterPro" id="IPR036397">
    <property type="entry name" value="RNaseH_sf"/>
</dbReference>
<dbReference type="Pfam" id="PF00078">
    <property type="entry name" value="RVT_1"/>
    <property type="match status" value="1"/>
</dbReference>
<dbReference type="InterPro" id="IPR043502">
    <property type="entry name" value="DNA/RNA_pol_sf"/>
</dbReference>
<dbReference type="InterPro" id="IPR000477">
    <property type="entry name" value="RT_dom"/>
</dbReference>
<feature type="domain" description="Integrase catalytic" evidence="1">
    <location>
        <begin position="154"/>
        <end position="286"/>
    </location>
</feature>
<dbReference type="PANTHER" id="PTHR34072">
    <property type="entry name" value="ENZYMATIC POLYPROTEIN-RELATED"/>
    <property type="match status" value="1"/>
</dbReference>
<dbReference type="InterPro" id="IPR001584">
    <property type="entry name" value="Integrase_cat-core"/>
</dbReference>
<gene>
    <name evidence="2" type="ORF">Tci_055517</name>
</gene>
<dbReference type="GO" id="GO:0003964">
    <property type="term" value="F:RNA-directed DNA polymerase activity"/>
    <property type="evidence" value="ECO:0007669"/>
    <property type="project" value="UniProtKB-KW"/>
</dbReference>
<dbReference type="GO" id="GO:0003676">
    <property type="term" value="F:nucleic acid binding"/>
    <property type="evidence" value="ECO:0007669"/>
    <property type="project" value="InterPro"/>
</dbReference>
<sequence>MPFGVTNASAIFMDLINRVCKPYLDKIVIVLIDDILIYSNNKNEHEEHLREGIHVDPAKIESIKDWASPKTPTEIYQFLGLAGYYRRFIEEAAFQLLKKKLCSAPILALPEDSENFVVYCDASYKGSGAVLMQKEKVIAYALRQLKIHEKNYTTHDLELGVENITMDFVAKLPKTSTEQDIIWVIIDRLAKTAHFLPMRENESMEKLTRKYLKEVVTRHGVTISIISDRDGRFTSQFWKSLQKALGTQLDMSTACHPQTDGQSKRTIQTLEDILRACVIDFGKTLG</sequence>
<dbReference type="PANTHER" id="PTHR34072:SF52">
    <property type="entry name" value="RIBONUCLEASE H"/>
    <property type="match status" value="1"/>
</dbReference>
<dbReference type="Gene3D" id="3.30.70.270">
    <property type="match status" value="2"/>
</dbReference>
<comment type="caution">
    <text evidence="2">The sequence shown here is derived from an EMBL/GenBank/DDBJ whole genome shotgun (WGS) entry which is preliminary data.</text>
</comment>
<evidence type="ECO:0000313" key="2">
    <source>
        <dbReference type="EMBL" id="GEU83539.1"/>
    </source>
</evidence>
<dbReference type="SUPFAM" id="SSF53098">
    <property type="entry name" value="Ribonuclease H-like"/>
    <property type="match status" value="1"/>
</dbReference>
<dbReference type="GO" id="GO:0015074">
    <property type="term" value="P:DNA integration"/>
    <property type="evidence" value="ECO:0007669"/>
    <property type="project" value="InterPro"/>
</dbReference>
<dbReference type="InterPro" id="IPR012337">
    <property type="entry name" value="RNaseH-like_sf"/>
</dbReference>
<evidence type="ECO:0000259" key="1">
    <source>
        <dbReference type="PROSITE" id="PS50994"/>
    </source>
</evidence>
<dbReference type="SUPFAM" id="SSF56672">
    <property type="entry name" value="DNA/RNA polymerases"/>
    <property type="match status" value="1"/>
</dbReference>
<accession>A0A6L2ND78</accession>
<dbReference type="PROSITE" id="PS50994">
    <property type="entry name" value="INTEGRASE"/>
    <property type="match status" value="1"/>
</dbReference>
<keyword evidence="2" id="KW-0808">Transferase</keyword>
<organism evidence="2">
    <name type="scientific">Tanacetum cinerariifolium</name>
    <name type="common">Dalmatian daisy</name>
    <name type="synonym">Chrysanthemum cinerariifolium</name>
    <dbReference type="NCBI Taxonomy" id="118510"/>
    <lineage>
        <taxon>Eukaryota</taxon>
        <taxon>Viridiplantae</taxon>
        <taxon>Streptophyta</taxon>
        <taxon>Embryophyta</taxon>
        <taxon>Tracheophyta</taxon>
        <taxon>Spermatophyta</taxon>
        <taxon>Magnoliopsida</taxon>
        <taxon>eudicotyledons</taxon>
        <taxon>Gunneridae</taxon>
        <taxon>Pentapetalae</taxon>
        <taxon>asterids</taxon>
        <taxon>campanulids</taxon>
        <taxon>Asterales</taxon>
        <taxon>Asteraceae</taxon>
        <taxon>Asteroideae</taxon>
        <taxon>Anthemideae</taxon>
        <taxon>Anthemidinae</taxon>
        <taxon>Tanacetum</taxon>
    </lineage>
</organism>
<name>A0A6L2ND78_TANCI</name>
<dbReference type="EMBL" id="BKCJ010008703">
    <property type="protein sequence ID" value="GEU83539.1"/>
    <property type="molecule type" value="Genomic_DNA"/>
</dbReference>
<dbReference type="Gene3D" id="3.30.420.10">
    <property type="entry name" value="Ribonuclease H-like superfamily/Ribonuclease H"/>
    <property type="match status" value="1"/>
</dbReference>
<dbReference type="InterPro" id="IPR043128">
    <property type="entry name" value="Rev_trsase/Diguanyl_cyclase"/>
</dbReference>
<dbReference type="Pfam" id="PF17919">
    <property type="entry name" value="RT_RNaseH_2"/>
    <property type="match status" value="1"/>
</dbReference>
<proteinExistence type="predicted"/>
<dbReference type="AlphaFoldDB" id="A0A6L2ND78"/>